<dbReference type="Gene3D" id="3.20.20.140">
    <property type="entry name" value="Metal-dependent hydrolases"/>
    <property type="match status" value="1"/>
</dbReference>
<dbReference type="GO" id="GO:0000725">
    <property type="term" value="P:recombinational repair"/>
    <property type="evidence" value="ECO:0007669"/>
    <property type="project" value="TreeGrafter"/>
</dbReference>
<comment type="catalytic activity">
    <reaction evidence="8">
        <text>Couples ATP hydrolysis with the unwinding of duplex DNA by translocating in the 3'-5' direction.</text>
        <dbReference type="EC" id="5.6.2.4"/>
    </reaction>
</comment>
<comment type="catalytic activity">
    <reaction evidence="11">
        <text>ATP + H2O = ADP + phosphate + H(+)</text>
        <dbReference type="Rhea" id="RHEA:13065"/>
        <dbReference type="ChEBI" id="CHEBI:15377"/>
        <dbReference type="ChEBI" id="CHEBI:15378"/>
        <dbReference type="ChEBI" id="CHEBI:30616"/>
        <dbReference type="ChEBI" id="CHEBI:43474"/>
        <dbReference type="ChEBI" id="CHEBI:456216"/>
        <dbReference type="EC" id="5.6.2.4"/>
    </reaction>
</comment>
<keyword evidence="4 12" id="KW-0347">Helicase</keyword>
<dbReference type="InterPro" id="IPR014016">
    <property type="entry name" value="UvrD-like_ATP-bd"/>
</dbReference>
<evidence type="ECO:0000256" key="1">
    <source>
        <dbReference type="ARBA" id="ARBA00009922"/>
    </source>
</evidence>
<dbReference type="GO" id="GO:0016887">
    <property type="term" value="F:ATP hydrolysis activity"/>
    <property type="evidence" value="ECO:0007669"/>
    <property type="project" value="RHEA"/>
</dbReference>
<protein>
    <recommendedName>
        <fullName evidence="9">DNA 3'-5' helicase</fullName>
        <ecNumber evidence="9">5.6.2.4</ecNumber>
    </recommendedName>
    <alternativeName>
        <fullName evidence="10">DNA 3'-5' helicase II</fullName>
    </alternativeName>
</protein>
<dbReference type="Pfam" id="PF13361">
    <property type="entry name" value="UvrD_C"/>
    <property type="match status" value="2"/>
</dbReference>
<keyword evidence="17" id="KW-1185">Reference proteome</keyword>
<comment type="similarity">
    <text evidence="1">Belongs to the helicase family. UvrD subfamily.</text>
</comment>
<keyword evidence="6" id="KW-0238">DNA-binding</keyword>
<sequence>MEFIADLHVHSRFSRATAKNLDLENLAIGAQLKGITVVATGDFTHPAWFAEIREKLVPAEPGLFRLRDDIAKACEASVPPACRRTVRFMLETEISNIYKKNGKTRKNHNLIYMPDLETAARLNGKLDAIGNIRSDGRPILGLDARNLLEIMLECSDDAMFIPAHIWTPWFSLLGSKSGFDSIQECFEDLSHEIFAVETGLSSDAPMNWRVSDLDTRTLISNSDAHSPANLGRNANRFDTELSFSAIRAALSAKDPAQCLGTLDMYPEEGKYHMDGHRKCDVCLRPSESMATDGNCPVCGKPLTLGVLHRVEALADRPEGVRPENRLPYQYIIPLPEILSEICQVGPKTKTVATRYRAALEALGPELEILLRRPLDEIRKAKIPLLDEAIRRMRVGEIHISPGYDGEYGRITVFRPEERETLLGQQALFDMPRSGGRKKKSPEKNTNFKPVKKKTSAKPPTGACPAGILDGLNPEQRQAVTCADGPLLIVAGPGTGKTRTLTHRIAWLIGERQVAPEHILAVTFTNKAAREMRERVEALMGRLTDGPRKMPVVGTFHALCLDILTAESDGDGGSVVDEEERREVVAEAVRQVRAQGIATALRPDALGDRISLAKQHLLDPDADLTPVAGEDAALLTAVYRTYQTLLARESAWDYDDLIFSVVRRFESDDAVREKYAARFRHILVDEYQDLNLGQYRLVRALSPPGKPLCVIGDPDQSVYGFRGSDLRYFRQFTTDYPEAVTLRLRRNYRSAEPILEASHQVIRDHSIQPDGGRICSGIRGFDTLTVMALPTERSEAVAIGKAIERMVGGTGFHSIDFEKTDVTGLKTDRAFSDFAVLYRSNAQSRVIADVFENAGIPFQIARREDVFGRKGVRELLAYLKIAGGRGLFSDFRKIIRMNGTGMGRKTEALFSQWFYENRLSPDRVLAVVGREPLPGLSDVMQRHLSCLVSQISILKTGMSGKSVREKLGFLLENTGLATVIRESARREAALTLLLRKADAFGGDTDGFLKMAALQNDPDVWELSAQKVTLMTLHAAKGLEFPVVFIAGCENGFLPFRGSPNRPVDTDEERRLFYVGLTRARERLFLTRAGRRTIYGKSEDREISPFVRDIEERLMTFEKNRGHRAGKKHPVQLGLFN</sequence>
<feature type="domain" description="UvrD-like helicase C-terminal" evidence="15">
    <location>
        <begin position="751"/>
        <end position="1036"/>
    </location>
</feature>
<evidence type="ECO:0000259" key="15">
    <source>
        <dbReference type="PROSITE" id="PS51217"/>
    </source>
</evidence>
<evidence type="ECO:0000256" key="12">
    <source>
        <dbReference type="PROSITE-ProRule" id="PRU00560"/>
    </source>
</evidence>
<evidence type="ECO:0000256" key="7">
    <source>
        <dbReference type="ARBA" id="ARBA00023235"/>
    </source>
</evidence>
<accession>A0A401FUI5</accession>
<evidence type="ECO:0000256" key="9">
    <source>
        <dbReference type="ARBA" id="ARBA00034808"/>
    </source>
</evidence>
<keyword evidence="3 12" id="KW-0378">Hydrolase</keyword>
<dbReference type="PANTHER" id="PTHR11070:SF2">
    <property type="entry name" value="ATP-DEPENDENT DNA HELICASE SRS2"/>
    <property type="match status" value="1"/>
</dbReference>
<keyword evidence="2 12" id="KW-0547">Nucleotide-binding</keyword>
<comment type="caution">
    <text evidence="16">The sequence shown here is derived from an EMBL/GenBank/DDBJ whole genome shotgun (WGS) entry which is preliminary data.</text>
</comment>
<dbReference type="SUPFAM" id="SSF52540">
    <property type="entry name" value="P-loop containing nucleoside triphosphate hydrolases"/>
    <property type="match status" value="1"/>
</dbReference>
<gene>
    <name evidence="16" type="ORF">DENIS_1571</name>
</gene>
<evidence type="ECO:0000256" key="5">
    <source>
        <dbReference type="ARBA" id="ARBA00022840"/>
    </source>
</evidence>
<dbReference type="PROSITE" id="PS51198">
    <property type="entry name" value="UVRD_HELICASE_ATP_BIND"/>
    <property type="match status" value="1"/>
</dbReference>
<dbReference type="InterPro" id="IPR016195">
    <property type="entry name" value="Pol/histidinol_Pase-like"/>
</dbReference>
<dbReference type="GO" id="GO:0005524">
    <property type="term" value="F:ATP binding"/>
    <property type="evidence" value="ECO:0007669"/>
    <property type="project" value="UniProtKB-UniRule"/>
</dbReference>
<keyword evidence="5 12" id="KW-0067">ATP-binding</keyword>
<evidence type="ECO:0000256" key="2">
    <source>
        <dbReference type="ARBA" id="ARBA00022741"/>
    </source>
</evidence>
<dbReference type="RefSeq" id="WP_124328009.1">
    <property type="nucleotide sequence ID" value="NZ_BEXT01000001.1"/>
</dbReference>
<evidence type="ECO:0000259" key="14">
    <source>
        <dbReference type="PROSITE" id="PS51198"/>
    </source>
</evidence>
<dbReference type="GO" id="GO:0005829">
    <property type="term" value="C:cytosol"/>
    <property type="evidence" value="ECO:0007669"/>
    <property type="project" value="TreeGrafter"/>
</dbReference>
<reference evidence="17" key="1">
    <citation type="submission" date="2017-11" db="EMBL/GenBank/DDBJ databases">
        <authorList>
            <person name="Watanabe M."/>
            <person name="Kojima H."/>
        </authorList>
    </citation>
    <scope>NUCLEOTIDE SEQUENCE [LARGE SCALE GENOMIC DNA]</scope>
    <source>
        <strain evidence="17">Tokyo 01</strain>
    </source>
</reference>
<dbReference type="OrthoDB" id="9810135at2"/>
<organism evidence="16 17">
    <name type="scientific">Desulfonema ishimotonii</name>
    <dbReference type="NCBI Taxonomy" id="45657"/>
    <lineage>
        <taxon>Bacteria</taxon>
        <taxon>Pseudomonadati</taxon>
        <taxon>Thermodesulfobacteriota</taxon>
        <taxon>Desulfobacteria</taxon>
        <taxon>Desulfobacterales</taxon>
        <taxon>Desulfococcaceae</taxon>
        <taxon>Desulfonema</taxon>
    </lineage>
</organism>
<dbReference type="GO" id="GO:0033202">
    <property type="term" value="C:DNA helicase complex"/>
    <property type="evidence" value="ECO:0007669"/>
    <property type="project" value="TreeGrafter"/>
</dbReference>
<dbReference type="InterPro" id="IPR014017">
    <property type="entry name" value="DNA_helicase_UvrD-like_C"/>
</dbReference>
<proteinExistence type="inferred from homology"/>
<feature type="domain" description="UvrD-like helicase ATP-binding" evidence="14">
    <location>
        <begin position="469"/>
        <end position="750"/>
    </location>
</feature>
<dbReference type="InterPro" id="IPR013986">
    <property type="entry name" value="DExx_box_DNA_helicase_dom_sf"/>
</dbReference>
<dbReference type="SUPFAM" id="SSF89550">
    <property type="entry name" value="PHP domain-like"/>
    <property type="match status" value="1"/>
</dbReference>
<dbReference type="EMBL" id="BEXT01000001">
    <property type="protein sequence ID" value="GBC60614.1"/>
    <property type="molecule type" value="Genomic_DNA"/>
</dbReference>
<reference evidence="17" key="2">
    <citation type="submission" date="2019-01" db="EMBL/GenBank/DDBJ databases">
        <title>Genome sequence of Desulfonema ishimotonii strain Tokyo 01.</title>
        <authorList>
            <person name="Fukui M."/>
        </authorList>
    </citation>
    <scope>NUCLEOTIDE SEQUENCE [LARGE SCALE GENOMIC DNA]</scope>
    <source>
        <strain evidence="17">Tokyo 01</strain>
    </source>
</reference>
<dbReference type="CDD" id="cd19067">
    <property type="entry name" value="PfuEndoQ-like"/>
    <property type="match status" value="1"/>
</dbReference>
<evidence type="ECO:0000256" key="6">
    <source>
        <dbReference type="ARBA" id="ARBA00023125"/>
    </source>
</evidence>
<dbReference type="Gene3D" id="1.10.10.160">
    <property type="match status" value="1"/>
</dbReference>
<evidence type="ECO:0000313" key="16">
    <source>
        <dbReference type="EMBL" id="GBC60614.1"/>
    </source>
</evidence>
<dbReference type="EC" id="5.6.2.4" evidence="9"/>
<feature type="region of interest" description="Disordered" evidence="13">
    <location>
        <begin position="430"/>
        <end position="461"/>
    </location>
</feature>
<dbReference type="Gene3D" id="1.10.486.10">
    <property type="entry name" value="PCRA, domain 4"/>
    <property type="match status" value="1"/>
</dbReference>
<dbReference type="InterPro" id="IPR027417">
    <property type="entry name" value="P-loop_NTPase"/>
</dbReference>
<evidence type="ECO:0000256" key="8">
    <source>
        <dbReference type="ARBA" id="ARBA00034617"/>
    </source>
</evidence>
<dbReference type="PROSITE" id="PS51217">
    <property type="entry name" value="UVRD_HELICASE_CTER"/>
    <property type="match status" value="1"/>
</dbReference>
<dbReference type="PANTHER" id="PTHR11070">
    <property type="entry name" value="UVRD / RECB / PCRA DNA HELICASE FAMILY MEMBER"/>
    <property type="match status" value="1"/>
</dbReference>
<name>A0A401FUI5_9BACT</name>
<dbReference type="Pfam" id="PF00580">
    <property type="entry name" value="UvrD-helicase"/>
    <property type="match status" value="1"/>
</dbReference>
<dbReference type="InterPro" id="IPR000212">
    <property type="entry name" value="DNA_helicase_UvrD/REP"/>
</dbReference>
<evidence type="ECO:0000256" key="4">
    <source>
        <dbReference type="ARBA" id="ARBA00022806"/>
    </source>
</evidence>
<dbReference type="Proteomes" id="UP000288096">
    <property type="component" value="Unassembled WGS sequence"/>
</dbReference>
<evidence type="ECO:0000256" key="10">
    <source>
        <dbReference type="ARBA" id="ARBA00034923"/>
    </source>
</evidence>
<evidence type="ECO:0000256" key="11">
    <source>
        <dbReference type="ARBA" id="ARBA00048988"/>
    </source>
</evidence>
<keyword evidence="7" id="KW-0413">Isomerase</keyword>
<feature type="binding site" evidence="12">
    <location>
        <begin position="490"/>
        <end position="497"/>
    </location>
    <ligand>
        <name>ATP</name>
        <dbReference type="ChEBI" id="CHEBI:30616"/>
    </ligand>
</feature>
<dbReference type="CDD" id="cd17932">
    <property type="entry name" value="DEXQc_UvrD"/>
    <property type="match status" value="1"/>
</dbReference>
<dbReference type="CDD" id="cd18807">
    <property type="entry name" value="SF1_C_UvrD"/>
    <property type="match status" value="1"/>
</dbReference>
<dbReference type="GO" id="GO:0003677">
    <property type="term" value="F:DNA binding"/>
    <property type="evidence" value="ECO:0007669"/>
    <property type="project" value="UniProtKB-KW"/>
</dbReference>
<evidence type="ECO:0000313" key="17">
    <source>
        <dbReference type="Proteomes" id="UP000288096"/>
    </source>
</evidence>
<dbReference type="GO" id="GO:0043138">
    <property type="term" value="F:3'-5' DNA helicase activity"/>
    <property type="evidence" value="ECO:0007669"/>
    <property type="project" value="UniProtKB-EC"/>
</dbReference>
<dbReference type="Gene3D" id="3.40.50.300">
    <property type="entry name" value="P-loop containing nucleotide triphosphate hydrolases"/>
    <property type="match status" value="2"/>
</dbReference>
<evidence type="ECO:0000256" key="3">
    <source>
        <dbReference type="ARBA" id="ARBA00022801"/>
    </source>
</evidence>
<evidence type="ECO:0000256" key="13">
    <source>
        <dbReference type="SAM" id="MobiDB-lite"/>
    </source>
</evidence>
<dbReference type="AlphaFoldDB" id="A0A401FUI5"/>